<dbReference type="GeneID" id="15805387"/>
<gene>
    <name evidence="3" type="ORF">BEWA_011510</name>
</gene>
<dbReference type="VEuPathDB" id="PiroplasmaDB:BEWA_011510"/>
<evidence type="ECO:0000256" key="1">
    <source>
        <dbReference type="SAM" id="MobiDB-lite"/>
    </source>
</evidence>
<dbReference type="AlphaFoldDB" id="L0B2L8"/>
<evidence type="ECO:0000313" key="4">
    <source>
        <dbReference type="Proteomes" id="UP000031512"/>
    </source>
</evidence>
<evidence type="ECO:0000313" key="3">
    <source>
        <dbReference type="EMBL" id="AFZ81733.1"/>
    </source>
</evidence>
<dbReference type="KEGG" id="beq:BEWA_011510"/>
<dbReference type="RefSeq" id="XP_004831399.1">
    <property type="nucleotide sequence ID" value="XM_004831342.1"/>
</dbReference>
<name>L0B2L8_THEEQ</name>
<feature type="compositionally biased region" description="Basic and acidic residues" evidence="1">
    <location>
        <begin position="68"/>
        <end position="97"/>
    </location>
</feature>
<proteinExistence type="predicted"/>
<keyword evidence="2" id="KW-0472">Membrane</keyword>
<reference evidence="3 4" key="1">
    <citation type="journal article" date="2012" name="BMC Genomics">
        <title>Comparative genomic analysis and phylogenetic position of Theileria equi.</title>
        <authorList>
            <person name="Kappmeyer L.S."/>
            <person name="Thiagarajan M."/>
            <person name="Herndon D.R."/>
            <person name="Ramsay J.D."/>
            <person name="Caler E."/>
            <person name="Djikeng A."/>
            <person name="Gillespie J.J."/>
            <person name="Lau A.O."/>
            <person name="Roalson E.H."/>
            <person name="Silva J.C."/>
            <person name="Silva M.G."/>
            <person name="Suarez C.E."/>
            <person name="Ueti M.W."/>
            <person name="Nene V.M."/>
            <person name="Mealey R.H."/>
            <person name="Knowles D.P."/>
            <person name="Brayton K.A."/>
        </authorList>
    </citation>
    <scope>NUCLEOTIDE SEQUENCE [LARGE SCALE GENOMIC DNA]</scope>
    <source>
        <strain evidence="3 4">WA</strain>
    </source>
</reference>
<keyword evidence="2" id="KW-0812">Transmembrane</keyword>
<evidence type="ECO:0000256" key="2">
    <source>
        <dbReference type="SAM" id="Phobius"/>
    </source>
</evidence>
<sequence length="227" mass="25656">MQILYNLRKPAIVSYLHIVLIAGLVIWCSVKTGRDIVSYRPTPKKSSGEHFSSLEEKILKKAVVFRSRKTDDAKEKPKEKNENRASVVRKTEDEFRTAKQQKSTVETPAVHKEKAVHEDTVKHPEPHLDSEKQDPEEVRSEESSIKDQEHVEKNQSEDESDSNLQELPKDTPEKPVTRDSGKDNQRVSEESTGDSSNHGFEGVLIEGEAHDYGFVGGDAIDFGFDDE</sequence>
<protein>
    <submittedName>
        <fullName evidence="3">Uncharacterized protein</fullName>
    </submittedName>
</protein>
<accession>L0B2L8</accession>
<dbReference type="EMBL" id="CP001670">
    <property type="protein sequence ID" value="AFZ81733.1"/>
    <property type="molecule type" value="Genomic_DNA"/>
</dbReference>
<keyword evidence="2" id="KW-1133">Transmembrane helix</keyword>
<keyword evidence="4" id="KW-1185">Reference proteome</keyword>
<dbReference type="Proteomes" id="UP000031512">
    <property type="component" value="Chromosome 3"/>
</dbReference>
<feature type="transmembrane region" description="Helical" evidence="2">
    <location>
        <begin position="12"/>
        <end position="30"/>
    </location>
</feature>
<feature type="region of interest" description="Disordered" evidence="1">
    <location>
        <begin position="68"/>
        <end position="204"/>
    </location>
</feature>
<organism evidence="3 4">
    <name type="scientific">Theileria equi strain WA</name>
    <dbReference type="NCBI Taxonomy" id="1537102"/>
    <lineage>
        <taxon>Eukaryota</taxon>
        <taxon>Sar</taxon>
        <taxon>Alveolata</taxon>
        <taxon>Apicomplexa</taxon>
        <taxon>Aconoidasida</taxon>
        <taxon>Piroplasmida</taxon>
        <taxon>Theileriidae</taxon>
        <taxon>Theileria</taxon>
    </lineage>
</organism>
<feature type="compositionally biased region" description="Basic and acidic residues" evidence="1">
    <location>
        <begin position="109"/>
        <end position="156"/>
    </location>
</feature>
<feature type="compositionally biased region" description="Basic and acidic residues" evidence="1">
    <location>
        <begin position="167"/>
        <end position="189"/>
    </location>
</feature>